<dbReference type="RefSeq" id="WP_386745224.1">
    <property type="nucleotide sequence ID" value="NZ_JBHRYA010000011.1"/>
</dbReference>
<protein>
    <submittedName>
        <fullName evidence="3">MGMT family protein</fullName>
    </submittedName>
</protein>
<dbReference type="Proteomes" id="UP001595705">
    <property type="component" value="Unassembled WGS sequence"/>
</dbReference>
<dbReference type="InterPro" id="IPR036217">
    <property type="entry name" value="MethylDNA_cys_MeTrfase_DNAb"/>
</dbReference>
<dbReference type="Pfam" id="PF01035">
    <property type="entry name" value="DNA_binding_1"/>
    <property type="match status" value="1"/>
</dbReference>
<gene>
    <name evidence="3" type="ORF">ACFONC_14415</name>
</gene>
<dbReference type="PANTHER" id="PTHR42942:SF1">
    <property type="entry name" value="ALKYLTRANSFERASE-LIKE PROTEIN 1"/>
    <property type="match status" value="1"/>
</dbReference>
<accession>A0ABV7XNQ8</accession>
<keyword evidence="4" id="KW-1185">Reference proteome</keyword>
<evidence type="ECO:0000313" key="3">
    <source>
        <dbReference type="EMBL" id="MFC3717341.1"/>
    </source>
</evidence>
<dbReference type="InterPro" id="IPR052520">
    <property type="entry name" value="ATL_DNA_repair"/>
</dbReference>
<name>A0ABV7XNQ8_9GAMM</name>
<evidence type="ECO:0000256" key="1">
    <source>
        <dbReference type="ARBA" id="ARBA00022763"/>
    </source>
</evidence>
<dbReference type="SUPFAM" id="SSF46767">
    <property type="entry name" value="Methylated DNA-protein cysteine methyltransferase, C-terminal domain"/>
    <property type="match status" value="1"/>
</dbReference>
<dbReference type="InterPro" id="IPR036388">
    <property type="entry name" value="WH-like_DNA-bd_sf"/>
</dbReference>
<reference evidence="4" key="1">
    <citation type="journal article" date="2019" name="Int. J. Syst. Evol. Microbiol.">
        <title>The Global Catalogue of Microorganisms (GCM) 10K type strain sequencing project: providing services to taxonomists for standard genome sequencing and annotation.</title>
        <authorList>
            <consortium name="The Broad Institute Genomics Platform"/>
            <consortium name="The Broad Institute Genome Sequencing Center for Infectious Disease"/>
            <person name="Wu L."/>
            <person name="Ma J."/>
        </authorList>
    </citation>
    <scope>NUCLEOTIDE SEQUENCE [LARGE SCALE GENOMIC DNA]</scope>
    <source>
        <strain evidence="4">KCTC 42441</strain>
    </source>
</reference>
<keyword evidence="1" id="KW-0227">DNA damage</keyword>
<evidence type="ECO:0000313" key="4">
    <source>
        <dbReference type="Proteomes" id="UP001595705"/>
    </source>
</evidence>
<sequence length="109" mass="12044">MADASAEQRILAAIRAVPRGQVAGYGHIARRAGLPGRARLVARILGGNEDPDLPWHRILRSDGRIAFPEGSRGWREQSQRLRAEGVVVERGRVRMPKADATLDEMIWGP</sequence>
<proteinExistence type="predicted"/>
<organism evidence="3 4">
    <name type="scientific">Luteimonas soli</name>
    <dbReference type="NCBI Taxonomy" id="1648966"/>
    <lineage>
        <taxon>Bacteria</taxon>
        <taxon>Pseudomonadati</taxon>
        <taxon>Pseudomonadota</taxon>
        <taxon>Gammaproteobacteria</taxon>
        <taxon>Lysobacterales</taxon>
        <taxon>Lysobacteraceae</taxon>
        <taxon>Luteimonas</taxon>
    </lineage>
</organism>
<comment type="caution">
    <text evidence="3">The sequence shown here is derived from an EMBL/GenBank/DDBJ whole genome shotgun (WGS) entry which is preliminary data.</text>
</comment>
<dbReference type="PANTHER" id="PTHR42942">
    <property type="entry name" value="6-O-METHYLGUANINE DNA METHYLTRANSFERASE"/>
    <property type="match status" value="1"/>
</dbReference>
<dbReference type="CDD" id="cd06445">
    <property type="entry name" value="ATase"/>
    <property type="match status" value="1"/>
</dbReference>
<evidence type="ECO:0000259" key="2">
    <source>
        <dbReference type="Pfam" id="PF01035"/>
    </source>
</evidence>
<dbReference type="EMBL" id="JBHRYA010000011">
    <property type="protein sequence ID" value="MFC3717341.1"/>
    <property type="molecule type" value="Genomic_DNA"/>
</dbReference>
<dbReference type="Gene3D" id="1.10.10.10">
    <property type="entry name" value="Winged helix-like DNA-binding domain superfamily/Winged helix DNA-binding domain"/>
    <property type="match status" value="1"/>
</dbReference>
<dbReference type="InterPro" id="IPR014048">
    <property type="entry name" value="MethylDNA_cys_MeTrfase_DNA-bd"/>
</dbReference>
<feature type="domain" description="Methylated-DNA-[protein]-cysteine S-methyltransferase DNA binding" evidence="2">
    <location>
        <begin position="7"/>
        <end position="86"/>
    </location>
</feature>